<dbReference type="SUPFAM" id="SSF52821">
    <property type="entry name" value="Rhodanese/Cell cycle control phosphatase"/>
    <property type="match status" value="2"/>
</dbReference>
<dbReference type="EMBL" id="JACXXH010000001">
    <property type="protein sequence ID" value="MBD3861900.1"/>
    <property type="molecule type" value="Genomic_DNA"/>
</dbReference>
<evidence type="ECO:0000256" key="1">
    <source>
        <dbReference type="ARBA" id="ARBA00022679"/>
    </source>
</evidence>
<dbReference type="InterPro" id="IPR029024">
    <property type="entry name" value="TerB-like"/>
</dbReference>
<evidence type="ECO:0000259" key="3">
    <source>
        <dbReference type="PROSITE" id="PS50206"/>
    </source>
</evidence>
<protein>
    <submittedName>
        <fullName evidence="4">Sulfurtransferase</fullName>
    </submittedName>
</protein>
<dbReference type="InterPro" id="IPR036873">
    <property type="entry name" value="Rhodanese-like_dom_sf"/>
</dbReference>
<dbReference type="SMART" id="SM00450">
    <property type="entry name" value="RHOD"/>
    <property type="match status" value="2"/>
</dbReference>
<dbReference type="Pfam" id="PF00581">
    <property type="entry name" value="Rhodanese"/>
    <property type="match status" value="2"/>
</dbReference>
<dbReference type="InterPro" id="IPR001763">
    <property type="entry name" value="Rhodanese-like_dom"/>
</dbReference>
<dbReference type="CDD" id="cd01448">
    <property type="entry name" value="TST_Repeat_1"/>
    <property type="match status" value="1"/>
</dbReference>
<reference evidence="4 5" key="1">
    <citation type="submission" date="2020-09" db="EMBL/GenBank/DDBJ databases">
        <title>Bacillus nautilus sp. nov., Chryseoglobus crepusculi sp. nov, and Psychrobacter noctis sp. nov., isolated from deep-sea sponges from the equatorial Atlantic.</title>
        <authorList>
            <person name="Stennett H.L."/>
            <person name="Williams S.E."/>
        </authorList>
    </citation>
    <scope>NUCLEOTIDE SEQUENCE [LARGE SCALE GENOMIC DNA]</scope>
    <source>
        <strain evidence="4 5">28M-24</strain>
    </source>
</reference>
<gene>
    <name evidence="4" type="ORF">IEG06_00460</name>
</gene>
<dbReference type="PANTHER" id="PTHR11364">
    <property type="entry name" value="THIOSULFATE SULFERTANSFERASE"/>
    <property type="match status" value="1"/>
</dbReference>
<dbReference type="PROSITE" id="PS50206">
    <property type="entry name" value="RHODANESE_3"/>
    <property type="match status" value="2"/>
</dbReference>
<organism evidence="4 5">
    <name type="scientific">Olleya marilimosa</name>
    <dbReference type="NCBI Taxonomy" id="272164"/>
    <lineage>
        <taxon>Bacteria</taxon>
        <taxon>Pseudomonadati</taxon>
        <taxon>Bacteroidota</taxon>
        <taxon>Flavobacteriia</taxon>
        <taxon>Flavobacteriales</taxon>
        <taxon>Flavobacteriaceae</taxon>
    </lineage>
</organism>
<dbReference type="InterPro" id="IPR045078">
    <property type="entry name" value="TST/MPST-like"/>
</dbReference>
<sequence>MEGFGNLVSVDWLKANCNHAKLIILDATISKVGGTSSEANINQIPNARFFDIKNAFSDVYARFPNTIPSEVQFETEAQRLGINNDSYIVVYDALGIYSSPRAWWLLKTFGHNNVAVLDGGLPEWEAQGYKTEKTHNLDCKPGNFTTKYNPSNVVYFESLEAISKDPDFAIIDARSKDRFTSKVAEPRAGLRSGTIPNSINLPHEAILDGNKLKSKEDLQLIFSTILKENQHLVFSCGSGITASILSLAATIIGYNNSVYDGSWTEYGTLKSLKMNQPNTWSKDELLAYILIFIAHSDLDETKKEKEYILSRVNKDVYNRVHEKFEEDNDYQSIQNIIEAVKSHDYYRNDFADLFADIKLMAFADGEMDQMEKAAYNLLKKILKA</sequence>
<keyword evidence="2" id="KW-0677">Repeat</keyword>
<keyword evidence="1" id="KW-0808">Transferase</keyword>
<evidence type="ECO:0000313" key="4">
    <source>
        <dbReference type="EMBL" id="MBD3861900.1"/>
    </source>
</evidence>
<feature type="domain" description="Rhodanese" evidence="3">
    <location>
        <begin position="164"/>
        <end position="275"/>
    </location>
</feature>
<keyword evidence="5" id="KW-1185">Reference proteome</keyword>
<evidence type="ECO:0000256" key="2">
    <source>
        <dbReference type="ARBA" id="ARBA00022737"/>
    </source>
</evidence>
<feature type="domain" description="Rhodanese" evidence="3">
    <location>
        <begin position="18"/>
        <end position="133"/>
    </location>
</feature>
<dbReference type="CDD" id="cd07177">
    <property type="entry name" value="terB_like"/>
    <property type="match status" value="1"/>
</dbReference>
<comment type="caution">
    <text evidence="4">The sequence shown here is derived from an EMBL/GenBank/DDBJ whole genome shotgun (WGS) entry which is preliminary data.</text>
</comment>
<accession>A0ABR8LTT3</accession>
<dbReference type="Gene3D" id="3.40.250.10">
    <property type="entry name" value="Rhodanese-like domain"/>
    <property type="match status" value="2"/>
</dbReference>
<name>A0ABR8LTT3_9FLAO</name>
<dbReference type="SUPFAM" id="SSF158682">
    <property type="entry name" value="TerB-like"/>
    <property type="match status" value="1"/>
</dbReference>
<dbReference type="RefSeq" id="WP_191098625.1">
    <property type="nucleotide sequence ID" value="NZ_JACXXF010000001.1"/>
</dbReference>
<dbReference type="Proteomes" id="UP000627521">
    <property type="component" value="Unassembled WGS sequence"/>
</dbReference>
<evidence type="ECO:0000313" key="5">
    <source>
        <dbReference type="Proteomes" id="UP000627521"/>
    </source>
</evidence>
<proteinExistence type="predicted"/>
<dbReference type="PANTHER" id="PTHR11364:SF27">
    <property type="entry name" value="SULFURTRANSFERASE"/>
    <property type="match status" value="1"/>
</dbReference>
<dbReference type="CDD" id="cd01449">
    <property type="entry name" value="TST_Repeat_2"/>
    <property type="match status" value="1"/>
</dbReference>